<comment type="cofactor">
    <cofactor evidence="6">
        <name>Zn(2+)</name>
        <dbReference type="ChEBI" id="CHEBI:29105"/>
    </cofactor>
    <text evidence="6">Binds 1 zinc ion per subunit.</text>
</comment>
<keyword evidence="7" id="KW-0812">Transmembrane</keyword>
<evidence type="ECO:0000256" key="3">
    <source>
        <dbReference type="ARBA" id="ARBA00022801"/>
    </source>
</evidence>
<dbReference type="InterPro" id="IPR001915">
    <property type="entry name" value="Peptidase_M48"/>
</dbReference>
<evidence type="ECO:0000313" key="10">
    <source>
        <dbReference type="Proteomes" id="UP000326598"/>
    </source>
</evidence>
<dbReference type="CDD" id="cd07326">
    <property type="entry name" value="M56_BlaR1_MecR1_like"/>
    <property type="match status" value="1"/>
</dbReference>
<keyword evidence="7" id="KW-1133">Transmembrane helix</keyword>
<feature type="transmembrane region" description="Helical" evidence="7">
    <location>
        <begin position="291"/>
        <end position="316"/>
    </location>
</feature>
<evidence type="ECO:0000259" key="8">
    <source>
        <dbReference type="Pfam" id="PF01435"/>
    </source>
</evidence>
<keyword evidence="5 6" id="KW-0482">Metalloprotease</keyword>
<dbReference type="GeneID" id="91421891"/>
<evidence type="ECO:0000256" key="7">
    <source>
        <dbReference type="SAM" id="Phobius"/>
    </source>
</evidence>
<keyword evidence="3 6" id="KW-0378">Hydrolase</keyword>
<keyword evidence="1 6" id="KW-0645">Protease</keyword>
<evidence type="ECO:0000256" key="1">
    <source>
        <dbReference type="ARBA" id="ARBA00022670"/>
    </source>
</evidence>
<evidence type="ECO:0000256" key="2">
    <source>
        <dbReference type="ARBA" id="ARBA00022723"/>
    </source>
</evidence>
<dbReference type="AlphaFoldDB" id="A0A5J6IBJ7"/>
<dbReference type="RefSeq" id="WP_150484461.1">
    <property type="nucleotide sequence ID" value="NZ_BMTB01000033.1"/>
</dbReference>
<sequence>MLVITGLLAHALLIGGPVTRALAGASWVSRHPQAALRLWHSCALGLLASVSGALVLAAHDLWEHGMVWLFHADKPLIHAAYGGAWQARGITEAALLALLLGMTGLSWTAARRSLRVRRARDRHRLTADAQGSHGRGDDPAVRVLAHAAPAAFCIPGPPGRSRIVVTTAAQDLLSPEELAATLEHERAHLRLRHHRAILTADVLTAALGWMGLLRPYAHQVRRLAEMAADDQAARKHGRRTVASALLEMCTAPGTADPAPPGAVAMTGPDPAERIRRLISAPPAVPGRLSRALTGTAAAVALAVPVLVAMAPAVLLANTAHLPGTG</sequence>
<dbReference type="Gene3D" id="3.30.2010.10">
    <property type="entry name" value="Metalloproteases ('zincins'), catalytic domain"/>
    <property type="match status" value="1"/>
</dbReference>
<protein>
    <submittedName>
        <fullName evidence="9">M56 family peptidase</fullName>
    </submittedName>
</protein>
<feature type="domain" description="Peptidase M48" evidence="8">
    <location>
        <begin position="118"/>
        <end position="277"/>
    </location>
</feature>
<gene>
    <name evidence="9" type="ORF">CP976_38330</name>
</gene>
<keyword evidence="4 6" id="KW-0862">Zinc</keyword>
<dbReference type="Proteomes" id="UP000326598">
    <property type="component" value="Chromosome"/>
</dbReference>
<dbReference type="GO" id="GO:0004222">
    <property type="term" value="F:metalloendopeptidase activity"/>
    <property type="evidence" value="ECO:0007669"/>
    <property type="project" value="InterPro"/>
</dbReference>
<dbReference type="InterPro" id="IPR052173">
    <property type="entry name" value="Beta-lactam_resp_regulator"/>
</dbReference>
<reference evidence="9 10" key="1">
    <citation type="submission" date="2017-09" db="EMBL/GenBank/DDBJ databases">
        <authorList>
            <person name="Lee N."/>
            <person name="Cho B.-K."/>
        </authorList>
    </citation>
    <scope>NUCLEOTIDE SEQUENCE [LARGE SCALE GENOMIC DNA]</scope>
    <source>
        <strain evidence="9 10">ATCC 13740</strain>
    </source>
</reference>
<feature type="transmembrane region" description="Helical" evidence="7">
    <location>
        <begin position="37"/>
        <end position="58"/>
    </location>
</feature>
<keyword evidence="7" id="KW-0472">Membrane</keyword>
<name>A0A5J6IBJ7_STRC4</name>
<evidence type="ECO:0000256" key="5">
    <source>
        <dbReference type="ARBA" id="ARBA00023049"/>
    </source>
</evidence>
<organism evidence="9 10">
    <name type="scientific">Streptomyces coeruleorubidus</name>
    <dbReference type="NCBI Taxonomy" id="116188"/>
    <lineage>
        <taxon>Bacteria</taxon>
        <taxon>Bacillati</taxon>
        <taxon>Actinomycetota</taxon>
        <taxon>Actinomycetes</taxon>
        <taxon>Kitasatosporales</taxon>
        <taxon>Streptomycetaceae</taxon>
        <taxon>Streptomyces</taxon>
    </lineage>
</organism>
<dbReference type="KEGG" id="scoe:CP976_38330"/>
<feature type="transmembrane region" description="Helical" evidence="7">
    <location>
        <begin position="90"/>
        <end position="110"/>
    </location>
</feature>
<evidence type="ECO:0000256" key="4">
    <source>
        <dbReference type="ARBA" id="ARBA00022833"/>
    </source>
</evidence>
<accession>A0A5J6IBJ7</accession>
<keyword evidence="2" id="KW-0479">Metal-binding</keyword>
<evidence type="ECO:0000313" key="9">
    <source>
        <dbReference type="EMBL" id="QEV29398.1"/>
    </source>
</evidence>
<dbReference type="PANTHER" id="PTHR34978:SF3">
    <property type="entry name" value="SLR0241 PROTEIN"/>
    <property type="match status" value="1"/>
</dbReference>
<comment type="similarity">
    <text evidence="6">Belongs to the peptidase M48 family.</text>
</comment>
<dbReference type="EMBL" id="CP023694">
    <property type="protein sequence ID" value="QEV29398.1"/>
    <property type="molecule type" value="Genomic_DNA"/>
</dbReference>
<dbReference type="PANTHER" id="PTHR34978">
    <property type="entry name" value="POSSIBLE SENSOR-TRANSDUCER PROTEIN BLAR"/>
    <property type="match status" value="1"/>
</dbReference>
<dbReference type="GO" id="GO:0006508">
    <property type="term" value="P:proteolysis"/>
    <property type="evidence" value="ECO:0007669"/>
    <property type="project" value="UniProtKB-KW"/>
</dbReference>
<dbReference type="Pfam" id="PF01435">
    <property type="entry name" value="Peptidase_M48"/>
    <property type="match status" value="1"/>
</dbReference>
<evidence type="ECO:0000256" key="6">
    <source>
        <dbReference type="RuleBase" id="RU003983"/>
    </source>
</evidence>
<proteinExistence type="inferred from homology"/>
<dbReference type="GO" id="GO:0046872">
    <property type="term" value="F:metal ion binding"/>
    <property type="evidence" value="ECO:0007669"/>
    <property type="project" value="UniProtKB-KW"/>
</dbReference>